<proteinExistence type="predicted"/>
<evidence type="ECO:0000313" key="3">
    <source>
        <dbReference type="Proteomes" id="UP001595937"/>
    </source>
</evidence>
<sequence length="78" mass="7443">MAGSAPVGGPDRSGVLDAGEEPGTGASLAADSEGSADGAEGAPPGHMRFGLAAPNALSRFLRASSGGMGVDSTRRTGS</sequence>
<evidence type="ECO:0000256" key="1">
    <source>
        <dbReference type="SAM" id="MobiDB-lite"/>
    </source>
</evidence>
<feature type="region of interest" description="Disordered" evidence="1">
    <location>
        <begin position="1"/>
        <end position="50"/>
    </location>
</feature>
<comment type="caution">
    <text evidence="2">The sequence shown here is derived from an EMBL/GenBank/DDBJ whole genome shotgun (WGS) entry which is preliminary data.</text>
</comment>
<protein>
    <submittedName>
        <fullName evidence="2">Uncharacterized protein</fullName>
    </submittedName>
</protein>
<dbReference type="RefSeq" id="WP_226850291.1">
    <property type="nucleotide sequence ID" value="NZ_BAAAIR010000046.1"/>
</dbReference>
<dbReference type="Proteomes" id="UP001595937">
    <property type="component" value="Unassembled WGS sequence"/>
</dbReference>
<dbReference type="GeneID" id="303298351"/>
<organism evidence="2 3">
    <name type="scientific">Brachybacterium tyrofermentans</name>
    <dbReference type="NCBI Taxonomy" id="47848"/>
    <lineage>
        <taxon>Bacteria</taxon>
        <taxon>Bacillati</taxon>
        <taxon>Actinomycetota</taxon>
        <taxon>Actinomycetes</taxon>
        <taxon>Micrococcales</taxon>
        <taxon>Dermabacteraceae</taxon>
        <taxon>Brachybacterium</taxon>
    </lineage>
</organism>
<reference evidence="3" key="1">
    <citation type="journal article" date="2019" name="Int. J. Syst. Evol. Microbiol.">
        <title>The Global Catalogue of Microorganisms (GCM) 10K type strain sequencing project: providing services to taxonomists for standard genome sequencing and annotation.</title>
        <authorList>
            <consortium name="The Broad Institute Genomics Platform"/>
            <consortium name="The Broad Institute Genome Sequencing Center for Infectious Disease"/>
            <person name="Wu L."/>
            <person name="Ma J."/>
        </authorList>
    </citation>
    <scope>NUCLEOTIDE SEQUENCE [LARGE SCALE GENOMIC DNA]</scope>
    <source>
        <strain evidence="3">CGMCC 1.16455</strain>
    </source>
</reference>
<name>A0ABW0FAL6_9MICO</name>
<gene>
    <name evidence="2" type="ORF">ACFPK8_03055</name>
</gene>
<evidence type="ECO:0000313" key="2">
    <source>
        <dbReference type="EMBL" id="MFC5296477.1"/>
    </source>
</evidence>
<accession>A0ABW0FAL6</accession>
<keyword evidence="3" id="KW-1185">Reference proteome</keyword>
<dbReference type="EMBL" id="JBHSLN010000012">
    <property type="protein sequence ID" value="MFC5296477.1"/>
    <property type="molecule type" value="Genomic_DNA"/>
</dbReference>